<keyword evidence="8" id="KW-1185">Reference proteome</keyword>
<dbReference type="PANTHER" id="PTHR10350:SF6">
    <property type="entry name" value="NUCLEAR PORE COMPLEX PROTEIN NUP155"/>
    <property type="match status" value="1"/>
</dbReference>
<dbReference type="SUPFAM" id="SSF101908">
    <property type="entry name" value="Putative isomerase YbhE"/>
    <property type="match status" value="1"/>
</dbReference>
<dbReference type="OrthoDB" id="338970at2759"/>
<dbReference type="Gene3D" id="1.25.40.450">
    <property type="entry name" value="Nucleoporin, helical domain, N-terminal subdomain"/>
    <property type="match status" value="1"/>
</dbReference>
<comment type="caution">
    <text evidence="7">The sequence shown here is derived from an EMBL/GenBank/DDBJ whole genome shotgun (WGS) entry which is preliminary data.</text>
</comment>
<keyword evidence="3" id="KW-0813">Transport</keyword>
<dbReference type="InterPro" id="IPR007187">
    <property type="entry name" value="Nucleoporin_Nup133/Nup155_C"/>
</dbReference>
<dbReference type="GO" id="GO:0017056">
    <property type="term" value="F:structural constituent of nuclear pore"/>
    <property type="evidence" value="ECO:0007669"/>
    <property type="project" value="InterPro"/>
</dbReference>
<dbReference type="EMBL" id="CAJHUC010001204">
    <property type="protein sequence ID" value="CAD7700243.1"/>
    <property type="molecule type" value="Genomic_DNA"/>
</dbReference>
<feature type="domain" description="Nucleoporin Nup133/Nup155-like N-terminal" evidence="6">
    <location>
        <begin position="38"/>
        <end position="316"/>
    </location>
</feature>
<dbReference type="GO" id="GO:0006405">
    <property type="term" value="P:RNA export from nucleus"/>
    <property type="evidence" value="ECO:0007669"/>
    <property type="project" value="TreeGrafter"/>
</dbReference>
<dbReference type="Pfam" id="PF08801">
    <property type="entry name" value="Nucleoporin_N"/>
    <property type="match status" value="1"/>
</dbReference>
<evidence type="ECO:0000256" key="4">
    <source>
        <dbReference type="ARBA" id="ARBA00023242"/>
    </source>
</evidence>
<evidence type="ECO:0000313" key="8">
    <source>
        <dbReference type="Proteomes" id="UP000708148"/>
    </source>
</evidence>
<comment type="subcellular location">
    <subcellularLocation>
        <location evidence="1">Nucleus</location>
    </subcellularLocation>
</comment>
<proteinExistence type="inferred from homology"/>
<dbReference type="Pfam" id="PF03177">
    <property type="entry name" value="Nucleoporin_C"/>
    <property type="match status" value="1"/>
</dbReference>
<dbReference type="InterPro" id="IPR014908">
    <property type="entry name" value="Nucleoporin_Nup133/Nup155_N"/>
</dbReference>
<dbReference type="GO" id="GO:0036228">
    <property type="term" value="P:protein localization to nuclear inner membrane"/>
    <property type="evidence" value="ECO:0007669"/>
    <property type="project" value="TreeGrafter"/>
</dbReference>
<dbReference type="PANTHER" id="PTHR10350">
    <property type="entry name" value="NUCLEAR PORE COMPLEX PROTEIN NUP155"/>
    <property type="match status" value="1"/>
</dbReference>
<evidence type="ECO:0000259" key="6">
    <source>
        <dbReference type="Pfam" id="PF08801"/>
    </source>
</evidence>
<dbReference type="GO" id="GO:0006606">
    <property type="term" value="P:protein import into nucleus"/>
    <property type="evidence" value="ECO:0007669"/>
    <property type="project" value="TreeGrafter"/>
</dbReference>
<dbReference type="Proteomes" id="UP000708148">
    <property type="component" value="Unassembled WGS sequence"/>
</dbReference>
<evidence type="ECO:0000313" key="7">
    <source>
        <dbReference type="EMBL" id="CAD7700243.1"/>
    </source>
</evidence>
<dbReference type="AlphaFoldDB" id="A0A8S1J2M1"/>
<accession>A0A8S1J2M1</accession>
<protein>
    <recommendedName>
        <fullName evidence="9">Nucleoporin Nup133/Nup155-like N-terminal domain-containing protein</fullName>
    </recommendedName>
</protein>
<gene>
    <name evidence="7" type="ORF">OSTQU699_LOCUS5602</name>
</gene>
<dbReference type="GO" id="GO:0044611">
    <property type="term" value="C:nuclear pore inner ring"/>
    <property type="evidence" value="ECO:0007669"/>
    <property type="project" value="TreeGrafter"/>
</dbReference>
<evidence type="ECO:0000256" key="1">
    <source>
        <dbReference type="ARBA" id="ARBA00004123"/>
    </source>
</evidence>
<evidence type="ECO:0000259" key="5">
    <source>
        <dbReference type="Pfam" id="PF03177"/>
    </source>
</evidence>
<sequence length="1158" mass="127692">MSASTPGDLYETLCGCVRDVYNNYPAGWPKILRPTSGFSLLPGIVSEAARSQGGITRCGLFPEISRAWATVGGTVYVWRTDRSTDVPLEHTASDGKIVQVDLLQPRKGVFRGINHILVVVTRFQISMVALTLDYDGAGTVLEPLSLYRASTDNVLMTSVCTTPLGRIFMGGEDGHLYEVLYHTGSGFLWSQRKCQKVCHTKGWLDMLPTFLSQGYHGVAKIACDNDRHILYTLNGETMLQVFDLGKDGMEKPRKVADYGDLRSLAFRAPGGMEAFRGSGNRKIREILPIAKAESSKLQLLAITSDGCRVFFTAGPHVGDGRPTCLEAVLAQPAPPENLVDLRRTDKVQCAIFGQGTIISGGSMRQLTATTLVPAVGGSKVYVQQWTFDAEGPLMALAAIPEHTPIVEDVLGSEFVTQVFHPPQKLIMMGTSGWMQLEKRRPLEILAHLFYQGEHARVAEFFKIYRPDDAAAMCWQLAASPPDGTASAISEAAASLLQRPTIRIEADSEAVYKGLRLYIDRLLVPMRRSRLFVDVGQGIISCPFSTSILVFLERRFSQLMKSLSAHHSDEIVDLKMFVARAYEALHLIGVFVHNNIGRLVVRLEARLRRGLTSLTLDSVLNVDGDGEGESHSSIVLGALLREFLKERTDQNEIAVELRKKCPSFFREEDYQHFQAQNLLKAAAKMPPGPRQRQLTNEAVSAMLAAPLTGNLDSIVSTLFKLKHMQGVVDIPLAAAAKVDPHELAFIDQANPHVEAARVERQACCLPALHVASALLKDPAALGVTKEESKTLFREFLLAATRAQDKLFLAELFHLLVSNGCDSELLGFNHSYVEHFLGKEAGLRGDKALSVGQLRHAELLGQLYAARGDGVNAGNVFCVIGDRGVQGAAQDDRVGYYRRAIIQFERAGNDELKRKMRERVTAVEMQSQVLERMRAVPEGVEGREEALQDLQKRFIPVGELFRKYTTKYKMWDLCIETSTHSGDFDADDIKKLWDLFMRQGWEEQAGNGTKAQSTEVARRVAALGSKVYPSPSFPSKWICYRMEQMAVGMWPVDWSAAQPSLEDPNLMTVQALTTVYGDSLLKVLELYDSFARDQHIAHGPQALRWQVTVSLHHICRKLQSSEGRGVGRGSGTAGVGVAGGDGAQTLELCIAEARRLLRAA</sequence>
<comment type="similarity">
    <text evidence="2">Belongs to the non-repetitive/WGA-negative nucleoporin family.</text>
</comment>
<reference evidence="7" key="1">
    <citation type="submission" date="2020-12" db="EMBL/GenBank/DDBJ databases">
        <authorList>
            <person name="Iha C."/>
        </authorList>
    </citation>
    <scope>NUCLEOTIDE SEQUENCE</scope>
</reference>
<dbReference type="Gene3D" id="1.20.58.1780">
    <property type="match status" value="1"/>
</dbReference>
<evidence type="ECO:0000256" key="2">
    <source>
        <dbReference type="ARBA" id="ARBA00007373"/>
    </source>
</evidence>
<organism evidence="7 8">
    <name type="scientific">Ostreobium quekettii</name>
    <dbReference type="NCBI Taxonomy" id="121088"/>
    <lineage>
        <taxon>Eukaryota</taxon>
        <taxon>Viridiplantae</taxon>
        <taxon>Chlorophyta</taxon>
        <taxon>core chlorophytes</taxon>
        <taxon>Ulvophyceae</taxon>
        <taxon>TCBD clade</taxon>
        <taxon>Bryopsidales</taxon>
        <taxon>Ostreobineae</taxon>
        <taxon>Ostreobiaceae</taxon>
        <taxon>Ostreobium</taxon>
    </lineage>
</organism>
<dbReference type="GO" id="GO:0000972">
    <property type="term" value="P:transcription-dependent tethering of RNA polymerase II gene DNA at nuclear periphery"/>
    <property type="evidence" value="ECO:0007669"/>
    <property type="project" value="TreeGrafter"/>
</dbReference>
<evidence type="ECO:0008006" key="9">
    <source>
        <dbReference type="Google" id="ProtNLM"/>
    </source>
</evidence>
<feature type="domain" description="Nucleoporin Nup133/Nup155-like C-terminal" evidence="5">
    <location>
        <begin position="573"/>
        <end position="1085"/>
    </location>
</feature>
<evidence type="ECO:0000256" key="3">
    <source>
        <dbReference type="ARBA" id="ARBA00022448"/>
    </source>
</evidence>
<dbReference type="Gene3D" id="1.20.120.1050">
    <property type="match status" value="1"/>
</dbReference>
<name>A0A8S1J2M1_9CHLO</name>
<keyword evidence="4" id="KW-0539">Nucleus</keyword>
<dbReference type="InterPro" id="IPR004870">
    <property type="entry name" value="Nucleoporin_Nup155"/>
</dbReference>
<dbReference type="InterPro" id="IPR042533">
    <property type="entry name" value="Nucleoporin_Nup155_C_1"/>
</dbReference>